<reference evidence="1" key="1">
    <citation type="journal article" date="2021" name="Proc. Natl. Acad. Sci. U.S.A.">
        <title>A Catalog of Tens of Thousands of Viruses from Human Metagenomes Reveals Hidden Associations with Chronic Diseases.</title>
        <authorList>
            <person name="Tisza M.J."/>
            <person name="Buck C.B."/>
        </authorList>
    </citation>
    <scope>NUCLEOTIDE SEQUENCE</scope>
    <source>
        <strain evidence="1">Ctljn1</strain>
    </source>
</reference>
<proteinExistence type="predicted"/>
<sequence length="122" mass="14169">MNKYKALNNWFNQFGIPFYLDTNVPSEKEIEYPYGTYQSVIGNWTDEASIAVRVYDRSNKEIRINKFVDSLAEQLKHGTMVLCDEGAMHLTAGSPFCQAITDKEDRTIRSRYINVNIEYLIM</sequence>
<accession>A0A8S5R0Q6</accession>
<name>A0A8S5R0Q6_9CAUD</name>
<evidence type="ECO:0000313" key="1">
    <source>
        <dbReference type="EMBL" id="DAE24928.1"/>
    </source>
</evidence>
<dbReference type="EMBL" id="BK015788">
    <property type="protein sequence ID" value="DAE24928.1"/>
    <property type="molecule type" value="Genomic_DNA"/>
</dbReference>
<protein>
    <submittedName>
        <fullName evidence="1">Uncharacterized protein</fullName>
    </submittedName>
</protein>
<organism evidence="1">
    <name type="scientific">Siphoviridae sp. ctljn1</name>
    <dbReference type="NCBI Taxonomy" id="2826448"/>
    <lineage>
        <taxon>Viruses</taxon>
        <taxon>Duplodnaviria</taxon>
        <taxon>Heunggongvirae</taxon>
        <taxon>Uroviricota</taxon>
        <taxon>Caudoviricetes</taxon>
    </lineage>
</organism>